<dbReference type="AlphaFoldDB" id="A0A552FAA6"/>
<evidence type="ECO:0000313" key="3">
    <source>
        <dbReference type="Proteomes" id="UP000320293"/>
    </source>
</evidence>
<dbReference type="EMBL" id="SFBF01000340">
    <property type="protein sequence ID" value="TRU43651.1"/>
    <property type="molecule type" value="Genomic_DNA"/>
</dbReference>
<protein>
    <submittedName>
        <fullName evidence="2">Anacyclamide/piricyclamide family prenylated cyclic peptide</fullName>
    </submittedName>
</protein>
<feature type="region of interest" description="Disordered" evidence="1">
    <location>
        <begin position="1"/>
        <end position="26"/>
    </location>
</feature>
<sequence>MKTKKLTPRNSAPVQRENAATVSRDGNAIAPQGMAGMYQWINSAPFAGDDAE</sequence>
<dbReference type="InterPro" id="IPR031036">
    <property type="entry name" value="Pren_cyc_PirE"/>
</dbReference>
<evidence type="ECO:0000256" key="1">
    <source>
        <dbReference type="SAM" id="MobiDB-lite"/>
    </source>
</evidence>
<proteinExistence type="predicted"/>
<name>A0A552FAA6_MICAE</name>
<gene>
    <name evidence="2" type="ORF">EWV91_18155</name>
</gene>
<dbReference type="NCBIfam" id="TIGR04446">
    <property type="entry name" value="pren_cyc_PirE"/>
    <property type="match status" value="1"/>
</dbReference>
<dbReference type="Pfam" id="PF19158">
    <property type="entry name" value="DUF5840"/>
    <property type="match status" value="1"/>
</dbReference>
<feature type="compositionally biased region" description="Polar residues" evidence="1">
    <location>
        <begin position="8"/>
        <end position="21"/>
    </location>
</feature>
<comment type="caution">
    <text evidence="2">The sequence shown here is derived from an EMBL/GenBank/DDBJ whole genome shotgun (WGS) entry which is preliminary data.</text>
</comment>
<reference evidence="2 3" key="1">
    <citation type="submission" date="2019-01" db="EMBL/GenBank/DDBJ databases">
        <title>Coherence of Microcystis species and biogeography revealed through population genomics.</title>
        <authorList>
            <person name="Perez-Carrascal O.M."/>
            <person name="Terrat Y."/>
            <person name="Giani A."/>
            <person name="Fortin N."/>
            <person name="Tromas N."/>
            <person name="Shapiro B.J."/>
        </authorList>
    </citation>
    <scope>NUCLEOTIDE SEQUENCE [LARGE SCALE GENOMIC DNA]</scope>
    <source>
        <strain evidence="2">Ma_QC_Ca_00000000_S207</strain>
    </source>
</reference>
<evidence type="ECO:0000313" key="2">
    <source>
        <dbReference type="EMBL" id="TRU43651.1"/>
    </source>
</evidence>
<dbReference type="Proteomes" id="UP000320293">
    <property type="component" value="Unassembled WGS sequence"/>
</dbReference>
<organism evidence="2 3">
    <name type="scientific">Microcystis aeruginosa Ma_QC_Ca_00000000_S207</name>
    <dbReference type="NCBI Taxonomy" id="2486251"/>
    <lineage>
        <taxon>Bacteria</taxon>
        <taxon>Bacillati</taxon>
        <taxon>Cyanobacteriota</taxon>
        <taxon>Cyanophyceae</taxon>
        <taxon>Oscillatoriophycideae</taxon>
        <taxon>Chroococcales</taxon>
        <taxon>Microcystaceae</taxon>
        <taxon>Microcystis</taxon>
    </lineage>
</organism>
<accession>A0A552FAA6</accession>